<proteinExistence type="predicted"/>
<evidence type="ECO:0000313" key="2">
    <source>
        <dbReference type="EMBL" id="SNR30269.1"/>
    </source>
</evidence>
<feature type="chain" id="PRO_5012330859" evidence="1">
    <location>
        <begin position="32"/>
        <end position="152"/>
    </location>
</feature>
<accession>A0A238V9P4</accession>
<reference evidence="2 3" key="1">
    <citation type="submission" date="2017-06" db="EMBL/GenBank/DDBJ databases">
        <authorList>
            <person name="Kim H.J."/>
            <person name="Triplett B.A."/>
        </authorList>
    </citation>
    <scope>NUCLEOTIDE SEQUENCE [LARGE SCALE GENOMIC DNA]</scope>
    <source>
        <strain evidence="2 3">DSM 43151</strain>
    </source>
</reference>
<dbReference type="AlphaFoldDB" id="A0A238V9P4"/>
<gene>
    <name evidence="2" type="ORF">SAMN06264365_101814</name>
</gene>
<sequence>MRSDRFPRGRRWGAGAAAVLLCLGTASVRQAPAPEPVSRDTATFGLRATPVNGLYPGAVRRSRVTVTNPYPYPISVRSIGARVDSTSRRGCRPSARNLRVGRFHGRLPLTIPARGRADAGAFEVQMPGSVDDACQRATFRLAVSGSARTVNR</sequence>
<protein>
    <submittedName>
        <fullName evidence="2">Uncharacterized protein</fullName>
    </submittedName>
</protein>
<dbReference type="Proteomes" id="UP000198415">
    <property type="component" value="Unassembled WGS sequence"/>
</dbReference>
<name>A0A238V9P4_9ACTN</name>
<keyword evidence="3" id="KW-1185">Reference proteome</keyword>
<evidence type="ECO:0000313" key="3">
    <source>
        <dbReference type="Proteomes" id="UP000198415"/>
    </source>
</evidence>
<dbReference type="EMBL" id="FZNR01000001">
    <property type="protein sequence ID" value="SNR30269.1"/>
    <property type="molecule type" value="Genomic_DNA"/>
</dbReference>
<keyword evidence="1" id="KW-0732">Signal</keyword>
<feature type="signal peptide" evidence="1">
    <location>
        <begin position="1"/>
        <end position="31"/>
    </location>
</feature>
<organism evidence="2 3">
    <name type="scientific">Actinoplanes regularis</name>
    <dbReference type="NCBI Taxonomy" id="52697"/>
    <lineage>
        <taxon>Bacteria</taxon>
        <taxon>Bacillati</taxon>
        <taxon>Actinomycetota</taxon>
        <taxon>Actinomycetes</taxon>
        <taxon>Micromonosporales</taxon>
        <taxon>Micromonosporaceae</taxon>
        <taxon>Actinoplanes</taxon>
    </lineage>
</organism>
<evidence type="ECO:0000256" key="1">
    <source>
        <dbReference type="SAM" id="SignalP"/>
    </source>
</evidence>